<feature type="domain" description="Peptidase S9 prolyl oligopeptidase catalytic" evidence="4">
    <location>
        <begin position="462"/>
        <end position="671"/>
    </location>
</feature>
<keyword evidence="1" id="KW-0732">Signal</keyword>
<evidence type="ECO:0000259" key="4">
    <source>
        <dbReference type="Pfam" id="PF00326"/>
    </source>
</evidence>
<accession>A0A5R9BJH0</accession>
<evidence type="ECO:0000313" key="6">
    <source>
        <dbReference type="Proteomes" id="UP000310458"/>
    </source>
</evidence>
<dbReference type="PANTHER" id="PTHR42776">
    <property type="entry name" value="SERINE PEPTIDASE S9 FAMILY MEMBER"/>
    <property type="match status" value="1"/>
</dbReference>
<dbReference type="EMBL" id="VAVZ01000003">
    <property type="protein sequence ID" value="TLQ00283.1"/>
    <property type="molecule type" value="Genomic_DNA"/>
</dbReference>
<dbReference type="GO" id="GO:0004252">
    <property type="term" value="F:serine-type endopeptidase activity"/>
    <property type="evidence" value="ECO:0007669"/>
    <property type="project" value="TreeGrafter"/>
</dbReference>
<evidence type="ECO:0000313" key="5">
    <source>
        <dbReference type="EMBL" id="TLQ00283.1"/>
    </source>
</evidence>
<feature type="region of interest" description="Disordered" evidence="3">
    <location>
        <begin position="267"/>
        <end position="288"/>
    </location>
</feature>
<evidence type="ECO:0000256" key="3">
    <source>
        <dbReference type="SAM" id="MobiDB-lite"/>
    </source>
</evidence>
<protein>
    <submittedName>
        <fullName evidence="5">S9 family peptidase</fullName>
    </submittedName>
</protein>
<comment type="caution">
    <text evidence="5">The sequence shown here is derived from an EMBL/GenBank/DDBJ whole genome shotgun (WGS) entry which is preliminary data.</text>
</comment>
<dbReference type="Pfam" id="PF00326">
    <property type="entry name" value="Peptidase_S9"/>
    <property type="match status" value="1"/>
</dbReference>
<keyword evidence="6" id="KW-1185">Reference proteome</keyword>
<reference evidence="5 6" key="1">
    <citation type="submission" date="2019-05" db="EMBL/GenBank/DDBJ databases">
        <title>Nesterenkonia sp. GY074 isolated from the Southern Atlantic Ocean.</title>
        <authorList>
            <person name="Zhang G."/>
        </authorList>
    </citation>
    <scope>NUCLEOTIDE SEQUENCE [LARGE SCALE GENOMIC DNA]</scope>
    <source>
        <strain evidence="5 6">GY074</strain>
    </source>
</reference>
<dbReference type="InterPro" id="IPR011042">
    <property type="entry name" value="6-blade_b-propeller_TolB-like"/>
</dbReference>
<keyword evidence="2" id="KW-0378">Hydrolase</keyword>
<dbReference type="InterPro" id="IPR029058">
    <property type="entry name" value="AB_hydrolase_fold"/>
</dbReference>
<dbReference type="SUPFAM" id="SSF82171">
    <property type="entry name" value="DPP6 N-terminal domain-like"/>
    <property type="match status" value="1"/>
</dbReference>
<organism evidence="5 6">
    <name type="scientific">Nesterenkonia salmonea</name>
    <dbReference type="NCBI Taxonomy" id="1804987"/>
    <lineage>
        <taxon>Bacteria</taxon>
        <taxon>Bacillati</taxon>
        <taxon>Actinomycetota</taxon>
        <taxon>Actinomycetes</taxon>
        <taxon>Micrococcales</taxon>
        <taxon>Micrococcaceae</taxon>
        <taxon>Nesterenkonia</taxon>
    </lineage>
</organism>
<dbReference type="AlphaFoldDB" id="A0A5R9BJH0"/>
<dbReference type="SUPFAM" id="SSF53474">
    <property type="entry name" value="alpha/beta-Hydrolases"/>
    <property type="match status" value="1"/>
</dbReference>
<dbReference type="OrthoDB" id="262125at2"/>
<dbReference type="InterPro" id="IPR001375">
    <property type="entry name" value="Peptidase_S9_cat"/>
</dbReference>
<evidence type="ECO:0000256" key="1">
    <source>
        <dbReference type="ARBA" id="ARBA00022729"/>
    </source>
</evidence>
<sequence>MAESLFSDLDRYVAHPRTAGLSLSPDGTRLITTVQTLNKKSNGYVTSLWEVDPAGERPARRLTRSAKGETGPTFAANGDLYFTSARPDEDGEDERSALWCLPAAGGEARVINRRSGGVSSVVTAADADVVAVTAPLLPGAADEDSQQSLHKTRQDSSVKAILHSGYPIRYWDHDLGPARPHGFILDAQTPDHEDAPVTSEPVRPKLRQITEGLGSLFEGTMHLSPDGSQALIGVTVPEAKTDRHSAIALVDTSTGERRMLVDEPEMTFSPGPISPDGTKAAVVGSPKPTPSSAIAPQLYVVDLGSGAATPLAEGLDLWLNPASSRPWIDDQRLLAVADYNGRGAMFIVDVTSGETTEVPVEDAVYSQAFPTPDGTTAFAVRSSYAFPDEVVRIDLRSGSVTRLQNPTERPELPGTLEDVQTETGDGVVVRGWLCLPEQASPADPAPLLLWIHGGPVSSWNAWTWRWNPWLAVEKGYAVLLPDPALSTGYGQEFVQRGWNSWGEEPYTDLLSITDAVEAREDIDASRTAAMGGSFGGYMANWVAGHTDRFKAIVTHASLWALDQFGPTTDMSPFWRRQIDQTMMDRHSPHDFISEIVTPMLVIHGDKDYRVPIGEGLRLWFELLADSGLPADENGETLHRFLYFPDENHWILSPQHTKVWYQVIFAFLAEHVLGVQEELPQELGLSAPKSTENDDA</sequence>
<dbReference type="PANTHER" id="PTHR42776:SF13">
    <property type="entry name" value="DIPEPTIDYL-PEPTIDASE 5"/>
    <property type="match status" value="1"/>
</dbReference>
<dbReference type="RefSeq" id="WP_138251784.1">
    <property type="nucleotide sequence ID" value="NZ_VAVZ01000003.1"/>
</dbReference>
<dbReference type="Gene3D" id="2.120.10.30">
    <property type="entry name" value="TolB, C-terminal domain"/>
    <property type="match status" value="2"/>
</dbReference>
<dbReference type="Proteomes" id="UP000310458">
    <property type="component" value="Unassembled WGS sequence"/>
</dbReference>
<dbReference type="Gene3D" id="3.40.50.1820">
    <property type="entry name" value="alpha/beta hydrolase"/>
    <property type="match status" value="1"/>
</dbReference>
<name>A0A5R9BJH0_9MICC</name>
<dbReference type="GO" id="GO:0006508">
    <property type="term" value="P:proteolysis"/>
    <property type="evidence" value="ECO:0007669"/>
    <property type="project" value="InterPro"/>
</dbReference>
<gene>
    <name evidence="5" type="ORF">FEF26_01580</name>
</gene>
<proteinExistence type="predicted"/>
<evidence type="ECO:0000256" key="2">
    <source>
        <dbReference type="ARBA" id="ARBA00022801"/>
    </source>
</evidence>